<sequence>MASMLASASAAGFGFTVDFYGGPKCSGSPEGIFGNHYDASQPCYHNPINAESAYVKLVADADSLDDAENANVAFYASTDCSGPVVASTTTGCIDFTGAGTNAQSYRFLENSQDNRRSLPRTRRQASLDSPWTAQQARMREQLNISIEDATGSLAPHWDPYVATESGLGHGMVTEGFGRTWKWQQVALGVTIGIPIDEWDDSIHVLSEDFIVYGDHDHQPSLSSGFQSNCTEGHCKRWDFASCRAALDCTRDIVDGTALNIGAGWGQAVRGFYAAKYIYTTLYDFIHAHPVSITVATTVGGPAIGYAYAHAQGSVATAQDNDQLGACGGENTQVNAFIESLTRATSGSTHNAAETVITLPDGHELFIAAQVLPRGAAPPQTPYCNAG</sequence>
<keyword evidence="2" id="KW-1185">Reference proteome</keyword>
<reference evidence="3" key="3">
    <citation type="submission" date="2025-08" db="UniProtKB">
        <authorList>
            <consortium name="RefSeq"/>
        </authorList>
    </citation>
    <scope>IDENTIFICATION</scope>
    <source>
        <strain evidence="3">CBS 342.82</strain>
    </source>
</reference>
<evidence type="ECO:0000313" key="2">
    <source>
        <dbReference type="Proteomes" id="UP000504637"/>
    </source>
</evidence>
<dbReference type="Proteomes" id="UP000504637">
    <property type="component" value="Unplaced"/>
</dbReference>
<feature type="region of interest" description="Disordered" evidence="1">
    <location>
        <begin position="112"/>
        <end position="132"/>
    </location>
</feature>
<dbReference type="OrthoDB" id="4766028at2759"/>
<protein>
    <submittedName>
        <fullName evidence="3">Uncharacterized protein</fullName>
    </submittedName>
</protein>
<evidence type="ECO:0000313" key="3">
    <source>
        <dbReference type="RefSeq" id="XP_033463790.1"/>
    </source>
</evidence>
<reference evidence="3" key="2">
    <citation type="submission" date="2020-04" db="EMBL/GenBank/DDBJ databases">
        <authorList>
            <consortium name="NCBI Genome Project"/>
        </authorList>
    </citation>
    <scope>NUCLEOTIDE SEQUENCE</scope>
    <source>
        <strain evidence="3">CBS 342.82</strain>
    </source>
</reference>
<accession>A0A6J3MGE6</accession>
<dbReference type="RefSeq" id="XP_033463790.1">
    <property type="nucleotide sequence ID" value="XM_033608359.1"/>
</dbReference>
<organism evidence="3">
    <name type="scientific">Dissoconium aciculare CBS 342.82</name>
    <dbReference type="NCBI Taxonomy" id="1314786"/>
    <lineage>
        <taxon>Eukaryota</taxon>
        <taxon>Fungi</taxon>
        <taxon>Dikarya</taxon>
        <taxon>Ascomycota</taxon>
        <taxon>Pezizomycotina</taxon>
        <taxon>Dothideomycetes</taxon>
        <taxon>Dothideomycetidae</taxon>
        <taxon>Mycosphaerellales</taxon>
        <taxon>Dissoconiaceae</taxon>
        <taxon>Dissoconium</taxon>
    </lineage>
</organism>
<gene>
    <name evidence="3" type="ORF">K489DRAFT_429077</name>
</gene>
<dbReference type="AlphaFoldDB" id="A0A6J3MGE6"/>
<reference evidence="3" key="1">
    <citation type="submission" date="2020-01" db="EMBL/GenBank/DDBJ databases">
        <authorList>
            <consortium name="DOE Joint Genome Institute"/>
            <person name="Haridas S."/>
            <person name="Albert R."/>
            <person name="Binder M."/>
            <person name="Bloem J."/>
            <person name="Labutti K."/>
            <person name="Salamov A."/>
            <person name="Andreopoulos B."/>
            <person name="Baker S.E."/>
            <person name="Barry K."/>
            <person name="Bills G."/>
            <person name="Bluhm B.H."/>
            <person name="Cannon C."/>
            <person name="Castanera R."/>
            <person name="Culley D.E."/>
            <person name="Daum C."/>
            <person name="Ezra D."/>
            <person name="Gonzalez J.B."/>
            <person name="Henrissat B."/>
            <person name="Kuo A."/>
            <person name="Liang C."/>
            <person name="Lipzen A."/>
            <person name="Lutzoni F."/>
            <person name="Magnuson J."/>
            <person name="Mondo S."/>
            <person name="Nolan M."/>
            <person name="Ohm R."/>
            <person name="Pangilinan J."/>
            <person name="Park H.-J."/>
            <person name="Ramirez L."/>
            <person name="Alfaro M."/>
            <person name="Sun H."/>
            <person name="Tritt A."/>
            <person name="Yoshinaga Y."/>
            <person name="Zwiers L.-H."/>
            <person name="Turgeon B.G."/>
            <person name="Goodwin S.B."/>
            <person name="Spatafora J.W."/>
            <person name="Crous P.W."/>
            <person name="Grigoriev I.V."/>
        </authorList>
    </citation>
    <scope>NUCLEOTIDE SEQUENCE</scope>
    <source>
        <strain evidence="3">CBS 342.82</strain>
    </source>
</reference>
<proteinExistence type="predicted"/>
<name>A0A6J3MGE6_9PEZI</name>
<evidence type="ECO:0000256" key="1">
    <source>
        <dbReference type="SAM" id="MobiDB-lite"/>
    </source>
</evidence>
<dbReference type="GeneID" id="54366159"/>